<dbReference type="RefSeq" id="WP_283823517.1">
    <property type="nucleotide sequence ID" value="NZ_JASDAY010000016.1"/>
</dbReference>
<keyword evidence="1" id="KW-0472">Membrane</keyword>
<feature type="transmembrane region" description="Helical" evidence="1">
    <location>
        <begin position="85"/>
        <end position="118"/>
    </location>
</feature>
<dbReference type="Proteomes" id="UP001224428">
    <property type="component" value="Unassembled WGS sequence"/>
</dbReference>
<keyword evidence="1" id="KW-0812">Transmembrane</keyword>
<feature type="transmembrane region" description="Helical" evidence="1">
    <location>
        <begin position="9"/>
        <end position="30"/>
    </location>
</feature>
<reference evidence="2" key="1">
    <citation type="submission" date="2023-05" db="EMBL/GenBank/DDBJ databases">
        <title>Mycoplasma phocimorsus sp. nov., isolated from Scandinavian patients with seal finger or septic arthritis after contact with seals.</title>
        <authorList>
            <person name="Skafte-Holm A."/>
            <person name="Pedersen T.R."/>
            <person name="Froelund M."/>
            <person name="Stegger M."/>
            <person name="Qvortrup K."/>
            <person name="Michaels D.L."/>
            <person name="Brown D.R."/>
            <person name="Jensen J.S."/>
        </authorList>
    </citation>
    <scope>NUCLEOTIDE SEQUENCE</scope>
    <source>
        <strain evidence="2">M5725</strain>
    </source>
</reference>
<feature type="transmembrane region" description="Helical" evidence="1">
    <location>
        <begin position="56"/>
        <end position="73"/>
    </location>
</feature>
<protein>
    <submittedName>
        <fullName evidence="2">Uncharacterized protein</fullName>
    </submittedName>
</protein>
<evidence type="ECO:0000313" key="2">
    <source>
        <dbReference type="EMBL" id="MDJ1645715.1"/>
    </source>
</evidence>
<gene>
    <name evidence="2" type="ORF">QLQ80_01250</name>
</gene>
<dbReference type="AlphaFoldDB" id="A0AAJ1UWU5"/>
<proteinExistence type="predicted"/>
<sequence>MQNVDYKKFFITTTLTLPFFLILIFSIIVYKDKWHDVSGLNIFINQINENKEYRNYMPIASFLSVISLIGFFVTKDLSKRWFGFIWIPTTIISFIITFNIIAYVAGIAAIVLLLYVYISNNGFGDKSEIEYRKKLDEQERML</sequence>
<comment type="caution">
    <text evidence="2">The sequence shown here is derived from an EMBL/GenBank/DDBJ whole genome shotgun (WGS) entry which is preliminary data.</text>
</comment>
<name>A0AAJ1UWU5_9MOLU</name>
<evidence type="ECO:0000256" key="1">
    <source>
        <dbReference type="SAM" id="Phobius"/>
    </source>
</evidence>
<keyword evidence="3" id="KW-1185">Reference proteome</keyword>
<keyword evidence="1" id="KW-1133">Transmembrane helix</keyword>
<accession>A0AAJ1UWU5</accession>
<organism evidence="2 3">
    <name type="scientific">Mycoplasma phocimorsus</name>
    <dbReference type="NCBI Taxonomy" id="3045839"/>
    <lineage>
        <taxon>Bacteria</taxon>
        <taxon>Bacillati</taxon>
        <taxon>Mycoplasmatota</taxon>
        <taxon>Mollicutes</taxon>
        <taxon>Mycoplasmataceae</taxon>
        <taxon>Mycoplasma</taxon>
    </lineage>
</organism>
<evidence type="ECO:0000313" key="3">
    <source>
        <dbReference type="Proteomes" id="UP001224428"/>
    </source>
</evidence>
<dbReference type="EMBL" id="JASDDP010000012">
    <property type="protein sequence ID" value="MDJ1645715.1"/>
    <property type="molecule type" value="Genomic_DNA"/>
</dbReference>